<evidence type="ECO:0000313" key="7">
    <source>
        <dbReference type="Proteomes" id="UP001050691"/>
    </source>
</evidence>
<comment type="similarity">
    <text evidence="1">Belongs to the AAA ATPase family. BCS1 subfamily.</text>
</comment>
<evidence type="ECO:0000256" key="4">
    <source>
        <dbReference type="SAM" id="MobiDB-lite"/>
    </source>
</evidence>
<accession>A0AAV5AD84</accession>
<proteinExistence type="inferred from homology"/>
<keyword evidence="7" id="KW-1185">Reference proteome</keyword>
<evidence type="ECO:0000256" key="1">
    <source>
        <dbReference type="ARBA" id="ARBA00007448"/>
    </source>
</evidence>
<feature type="domain" description="AAA+ ATPase" evidence="5">
    <location>
        <begin position="71"/>
        <end position="254"/>
    </location>
</feature>
<dbReference type="Pfam" id="PF25426">
    <property type="entry name" value="AAA_lid_BCS1"/>
    <property type="match status" value="1"/>
</dbReference>
<organism evidence="6 7">
    <name type="scientific">Clathrus columnatus</name>
    <dbReference type="NCBI Taxonomy" id="1419009"/>
    <lineage>
        <taxon>Eukaryota</taxon>
        <taxon>Fungi</taxon>
        <taxon>Dikarya</taxon>
        <taxon>Basidiomycota</taxon>
        <taxon>Agaricomycotina</taxon>
        <taxon>Agaricomycetes</taxon>
        <taxon>Phallomycetidae</taxon>
        <taxon>Phallales</taxon>
        <taxon>Clathraceae</taxon>
        <taxon>Clathrus</taxon>
    </lineage>
</organism>
<protein>
    <recommendedName>
        <fullName evidence="5">AAA+ ATPase domain-containing protein</fullName>
    </recommendedName>
</protein>
<reference evidence="6" key="1">
    <citation type="submission" date="2021-10" db="EMBL/GenBank/DDBJ databases">
        <title>De novo Genome Assembly of Clathrus columnatus (Basidiomycota, Fungi) Using Illumina and Nanopore Sequence Data.</title>
        <authorList>
            <person name="Ogiso-Tanaka E."/>
            <person name="Itagaki H."/>
            <person name="Hosoya T."/>
            <person name="Hosaka K."/>
        </authorList>
    </citation>
    <scope>NUCLEOTIDE SEQUENCE</scope>
    <source>
        <strain evidence="6">MO-923</strain>
    </source>
</reference>
<dbReference type="PANTHER" id="PTHR23070">
    <property type="entry name" value="BCS1 AAA-TYPE ATPASE"/>
    <property type="match status" value="1"/>
</dbReference>
<evidence type="ECO:0000256" key="3">
    <source>
        <dbReference type="ARBA" id="ARBA00022840"/>
    </source>
</evidence>
<evidence type="ECO:0000259" key="5">
    <source>
        <dbReference type="SMART" id="SM00382"/>
    </source>
</evidence>
<feature type="region of interest" description="Disordered" evidence="4">
    <location>
        <begin position="391"/>
        <end position="450"/>
    </location>
</feature>
<comment type="caution">
    <text evidence="6">The sequence shown here is derived from an EMBL/GenBank/DDBJ whole genome shotgun (WGS) entry which is preliminary data.</text>
</comment>
<dbReference type="InterPro" id="IPR003959">
    <property type="entry name" value="ATPase_AAA_core"/>
</dbReference>
<keyword evidence="2" id="KW-0547">Nucleotide-binding</keyword>
<dbReference type="Pfam" id="PF00004">
    <property type="entry name" value="AAA"/>
    <property type="match status" value="1"/>
</dbReference>
<dbReference type="Proteomes" id="UP001050691">
    <property type="component" value="Unassembled WGS sequence"/>
</dbReference>
<evidence type="ECO:0000313" key="6">
    <source>
        <dbReference type="EMBL" id="GJJ11562.1"/>
    </source>
</evidence>
<dbReference type="GO" id="GO:0016887">
    <property type="term" value="F:ATP hydrolysis activity"/>
    <property type="evidence" value="ECO:0007669"/>
    <property type="project" value="InterPro"/>
</dbReference>
<dbReference type="EMBL" id="BPWL01000006">
    <property type="protein sequence ID" value="GJJ11562.1"/>
    <property type="molecule type" value="Genomic_DNA"/>
</dbReference>
<gene>
    <name evidence="6" type="ORF">Clacol_005796</name>
</gene>
<evidence type="ECO:0000256" key="2">
    <source>
        <dbReference type="ARBA" id="ARBA00022741"/>
    </source>
</evidence>
<dbReference type="InterPro" id="IPR003593">
    <property type="entry name" value="AAA+_ATPase"/>
</dbReference>
<dbReference type="InterPro" id="IPR027417">
    <property type="entry name" value="P-loop_NTPase"/>
</dbReference>
<dbReference type="InterPro" id="IPR050747">
    <property type="entry name" value="Mitochondrial_chaperone_BCS1"/>
</dbReference>
<name>A0AAV5AD84_9AGAM</name>
<dbReference type="GO" id="GO:0005524">
    <property type="term" value="F:ATP binding"/>
    <property type="evidence" value="ECO:0007669"/>
    <property type="project" value="UniProtKB-KW"/>
</dbReference>
<dbReference type="AlphaFoldDB" id="A0AAV5AD84"/>
<dbReference type="SUPFAM" id="SSF52540">
    <property type="entry name" value="P-loop containing nucleoside triphosphate hydrolases"/>
    <property type="match status" value="1"/>
</dbReference>
<keyword evidence="3" id="KW-0067">ATP-binding</keyword>
<dbReference type="SMART" id="SM00382">
    <property type="entry name" value="AAA"/>
    <property type="match status" value="1"/>
</dbReference>
<sequence>MAFSKPVVTVYSQGYLSGNPSMPWAWGNVQTKHRRPIESLVLDNNMAENLLKDAREFLALEDWYIKSGIPHRRGYLLYGPPGTGKTSTVYTLAGELGLDIYVLSLSSSGLDDTQLAQAVASVPHHGILLVEDIDCAFPSREEEEDEFLYPPMQPPMPPPGIMRRRPYLSPPPPPPRVTPWTVRSNITMSGLLNVLDGVGSGGEDFFRYGTSIPFSRTFWVTGDGFLKTNHVDRLDPALLRPGRIDRKVLYTLTSKSQARALFRRFYPKALYVINDNVEEMPTIAGLPILQQVTESELERLSETFGDKVPPDEFTVAELQGYLLDHKLRPLDATEMIEEWVQKERQARKDKADREQRRRDRILKARAKEQLEASDAFVRGISRVFAEERNRVEPDDLVSSSEPPSLVNGVDGSSVPTTPVAVSPLLTHPISPSGGAGINGFNHALNSDGSE</sequence>
<dbReference type="InterPro" id="IPR057495">
    <property type="entry name" value="AAA_lid_BCS1"/>
</dbReference>
<dbReference type="Gene3D" id="3.40.50.300">
    <property type="entry name" value="P-loop containing nucleotide triphosphate hydrolases"/>
    <property type="match status" value="1"/>
</dbReference>